<dbReference type="PANTHER" id="PTHR24036">
    <property type="entry name" value="SKELETOR-RELATED"/>
    <property type="match status" value="1"/>
</dbReference>
<sequence>MTNADIISPNFVAPTSEALRKRTAIVPYSEYEKETEKQHHQLFSSTTAKNDDSVVLYLPPFERARGNDVAETDALSDRSSESKQTNPRGTNYSTSNRRNPLPYKKSIFRPKTIQVPKDTEPRFQANRAHKYQMPDEVIEKSPPQNQASKTELDQLQLFNNELVDLPVYKNVEPAPFPPLSSKPSNNIVESIFTQSQSNLRHAPPTSFVGLQPPISPVNPNVIPTPPVDALTPLAALLGGTGGGSPLETISKLARNLLASPNSKDLFSSMTKALGTSTAAEGSKLSSSAIGESSKLGVEETLFSSVKDEEKNGTESVIEDPEKLLKEAIANGELDPATFLPSKTVKPSAKIVDWIQQNRPKQSVLTAKDKLPYYGKYCGSFIENLKLSSYNVSGALWSIDEKRLLVSKFHFKPTSGSDNVTFWIGPAVPSNTEADMMPSDNGVYVTAEPVDIRSFVTIEVEEMEAKIRKDTTAITETAEAEEEDGTTKNTVRRMKRDGNTTFPLNFVAKTDGNNNVNLSFKMPLQDAPESQITMKPLDWYAGIQPMLITLPGQYTLKNINWISVYDHKAHDQGAMVLLPTDLQFQIPATVTLRPLTPNGPFQISSGKIRLLNTKTIEIQNFTLTTKGVPTWFMVGKDILPHKGGDILPVFNSTSLEFDCTSLRDYNNETVTLRLPGSLNMKDVFWFSVFSITKTTSYAHIYLPYNDLQLPPDLLGVVAPRCAYKT</sequence>
<dbReference type="SMART" id="SM00686">
    <property type="entry name" value="DM13"/>
    <property type="match status" value="1"/>
</dbReference>
<evidence type="ECO:0000256" key="2">
    <source>
        <dbReference type="SAM" id="MobiDB-lite"/>
    </source>
</evidence>
<keyword evidence="5" id="KW-1185">Reference proteome</keyword>
<dbReference type="PANTHER" id="PTHR24036:SF5">
    <property type="entry name" value="THROMBOMODULIN"/>
    <property type="match status" value="1"/>
</dbReference>
<evidence type="ECO:0000313" key="4">
    <source>
        <dbReference type="EMBL" id="CAD5215196.1"/>
    </source>
</evidence>
<dbReference type="EMBL" id="CAJFDH010000003">
    <property type="protein sequence ID" value="CAD5215196.1"/>
    <property type="molecule type" value="Genomic_DNA"/>
</dbReference>
<keyword evidence="1" id="KW-0677">Repeat</keyword>
<proteinExistence type="predicted"/>
<evidence type="ECO:0000313" key="5">
    <source>
        <dbReference type="Proteomes" id="UP000614601"/>
    </source>
</evidence>
<accession>A0A811KIQ7</accession>
<dbReference type="InterPro" id="IPR019545">
    <property type="entry name" value="DM13_domain"/>
</dbReference>
<name>A0A811KIQ7_9BILA</name>
<dbReference type="Pfam" id="PF10517">
    <property type="entry name" value="DM13"/>
    <property type="match status" value="1"/>
</dbReference>
<gene>
    <name evidence="4" type="ORF">BOKJ2_LOCUS5972</name>
</gene>
<comment type="caution">
    <text evidence="4">The sequence shown here is derived from an EMBL/GenBank/DDBJ whole genome shotgun (WGS) entry which is preliminary data.</text>
</comment>
<dbReference type="EMBL" id="CAJFCW020000003">
    <property type="protein sequence ID" value="CAG9103679.1"/>
    <property type="molecule type" value="Genomic_DNA"/>
</dbReference>
<dbReference type="AlphaFoldDB" id="A0A811KIQ7"/>
<protein>
    <recommendedName>
        <fullName evidence="3">DM13 domain-containing protein</fullName>
    </recommendedName>
</protein>
<evidence type="ECO:0000256" key="1">
    <source>
        <dbReference type="ARBA" id="ARBA00022737"/>
    </source>
</evidence>
<evidence type="ECO:0000259" key="3">
    <source>
        <dbReference type="PROSITE" id="PS51549"/>
    </source>
</evidence>
<dbReference type="Proteomes" id="UP000783686">
    <property type="component" value="Unassembled WGS sequence"/>
</dbReference>
<organism evidence="4 5">
    <name type="scientific">Bursaphelenchus okinawaensis</name>
    <dbReference type="NCBI Taxonomy" id="465554"/>
    <lineage>
        <taxon>Eukaryota</taxon>
        <taxon>Metazoa</taxon>
        <taxon>Ecdysozoa</taxon>
        <taxon>Nematoda</taxon>
        <taxon>Chromadorea</taxon>
        <taxon>Rhabditida</taxon>
        <taxon>Tylenchina</taxon>
        <taxon>Tylenchomorpha</taxon>
        <taxon>Aphelenchoidea</taxon>
        <taxon>Aphelenchoididae</taxon>
        <taxon>Bursaphelenchus</taxon>
    </lineage>
</organism>
<dbReference type="Proteomes" id="UP000614601">
    <property type="component" value="Unassembled WGS sequence"/>
</dbReference>
<dbReference type="OrthoDB" id="5854379at2759"/>
<dbReference type="InterPro" id="IPR052126">
    <property type="entry name" value="Spindle_Org/Thrombomodulin"/>
</dbReference>
<reference evidence="4" key="1">
    <citation type="submission" date="2020-09" db="EMBL/GenBank/DDBJ databases">
        <authorList>
            <person name="Kikuchi T."/>
        </authorList>
    </citation>
    <scope>NUCLEOTIDE SEQUENCE</scope>
    <source>
        <strain evidence="4">SH1</strain>
    </source>
</reference>
<dbReference type="PROSITE" id="PS51549">
    <property type="entry name" value="DM13"/>
    <property type="match status" value="1"/>
</dbReference>
<feature type="compositionally biased region" description="Polar residues" evidence="2">
    <location>
        <begin position="82"/>
        <end position="98"/>
    </location>
</feature>
<feature type="region of interest" description="Disordered" evidence="2">
    <location>
        <begin position="67"/>
        <end position="106"/>
    </location>
</feature>
<feature type="domain" description="DM13" evidence="3">
    <location>
        <begin position="589"/>
        <end position="702"/>
    </location>
</feature>